<dbReference type="CDD" id="cd07731">
    <property type="entry name" value="ComA-like_MBL-fold"/>
    <property type="match status" value="1"/>
</dbReference>
<dbReference type="InterPro" id="IPR052159">
    <property type="entry name" value="Competence_DNA_uptake"/>
</dbReference>
<dbReference type="PANTHER" id="PTHR30619">
    <property type="entry name" value="DNA INTERNALIZATION/COMPETENCE PROTEIN COMEC/REC2"/>
    <property type="match status" value="1"/>
</dbReference>
<feature type="transmembrane region" description="Helical" evidence="6">
    <location>
        <begin position="242"/>
        <end position="261"/>
    </location>
</feature>
<dbReference type="PANTHER" id="PTHR30619:SF1">
    <property type="entry name" value="RECOMBINATION PROTEIN 2"/>
    <property type="match status" value="1"/>
</dbReference>
<dbReference type="Pfam" id="PF00753">
    <property type="entry name" value="Lactamase_B"/>
    <property type="match status" value="1"/>
</dbReference>
<keyword evidence="3 6" id="KW-0812">Transmembrane</keyword>
<dbReference type="NCBIfam" id="TIGR00360">
    <property type="entry name" value="ComEC_N-term"/>
    <property type="match status" value="1"/>
</dbReference>
<feature type="transmembrane region" description="Helical" evidence="6">
    <location>
        <begin position="28"/>
        <end position="45"/>
    </location>
</feature>
<feature type="transmembrane region" description="Helical" evidence="6">
    <location>
        <begin position="207"/>
        <end position="230"/>
    </location>
</feature>
<dbReference type="InterPro" id="IPR004797">
    <property type="entry name" value="Competence_ComEC/Rec2"/>
</dbReference>
<evidence type="ECO:0000313" key="10">
    <source>
        <dbReference type="Proteomes" id="UP001229955"/>
    </source>
</evidence>
<keyword evidence="4 6" id="KW-1133">Transmembrane helix</keyword>
<dbReference type="EMBL" id="CP130613">
    <property type="protein sequence ID" value="WKW14942.1"/>
    <property type="molecule type" value="Genomic_DNA"/>
</dbReference>
<comment type="subcellular location">
    <subcellularLocation>
        <location evidence="1">Cell membrane</location>
        <topology evidence="1">Multi-pass membrane protein</topology>
    </subcellularLocation>
</comment>
<evidence type="ECO:0000256" key="2">
    <source>
        <dbReference type="ARBA" id="ARBA00022475"/>
    </source>
</evidence>
<accession>A0AA49JUT7</accession>
<evidence type="ECO:0000256" key="6">
    <source>
        <dbReference type="SAM" id="Phobius"/>
    </source>
</evidence>
<evidence type="ECO:0000256" key="1">
    <source>
        <dbReference type="ARBA" id="ARBA00004651"/>
    </source>
</evidence>
<feature type="domain" description="Metallo-beta-lactamase" evidence="7">
    <location>
        <begin position="488"/>
        <end position="690"/>
    </location>
</feature>
<evidence type="ECO:0000313" key="9">
    <source>
        <dbReference type="EMBL" id="WKW14942.1"/>
    </source>
</evidence>
<dbReference type="InterPro" id="IPR001279">
    <property type="entry name" value="Metallo-B-lactamas"/>
</dbReference>
<name>A0AA49K026_9BACT</name>
<dbReference type="Pfam" id="PF03772">
    <property type="entry name" value="Competence"/>
    <property type="match status" value="1"/>
</dbReference>
<dbReference type="InterPro" id="IPR004477">
    <property type="entry name" value="ComEC_N"/>
</dbReference>
<dbReference type="InterPro" id="IPR036866">
    <property type="entry name" value="RibonucZ/Hydroxyglut_hydro"/>
</dbReference>
<dbReference type="KEGG" id="pspc:Strain318_001305"/>
<dbReference type="SUPFAM" id="SSF56281">
    <property type="entry name" value="Metallo-hydrolase/oxidoreductase"/>
    <property type="match status" value="1"/>
</dbReference>
<dbReference type="AlphaFoldDB" id="A0AA49K026"/>
<reference evidence="9" key="1">
    <citation type="submission" date="2023-07" db="EMBL/GenBank/DDBJ databases">
        <authorList>
            <person name="Haufschild T."/>
            <person name="Kallscheuer N."/>
            <person name="Hammer J."/>
            <person name="Kohn T."/>
            <person name="Kabuu M."/>
            <person name="Jogler M."/>
            <person name="Wohfarth N."/>
            <person name="Heuer A."/>
            <person name="Rohde M."/>
            <person name="van Teeseling M.C.F."/>
            <person name="Jogler C."/>
        </authorList>
    </citation>
    <scope>NUCLEOTIDE SEQUENCE</scope>
    <source>
        <strain evidence="8">Strain 138</strain>
        <strain evidence="9">Strain 318</strain>
    </source>
</reference>
<evidence type="ECO:0000256" key="4">
    <source>
        <dbReference type="ARBA" id="ARBA00022989"/>
    </source>
</evidence>
<evidence type="ECO:0000256" key="5">
    <source>
        <dbReference type="ARBA" id="ARBA00023136"/>
    </source>
</evidence>
<proteinExistence type="predicted"/>
<evidence type="ECO:0000313" key="8">
    <source>
        <dbReference type="EMBL" id="WKW12033.1"/>
    </source>
</evidence>
<keyword evidence="5 6" id="KW-0472">Membrane</keyword>
<evidence type="ECO:0000256" key="3">
    <source>
        <dbReference type="ARBA" id="ARBA00022692"/>
    </source>
</evidence>
<protein>
    <submittedName>
        <fullName evidence="9">DNA internalization-related competence protein ComEC/Rec2</fullName>
    </submittedName>
</protein>
<evidence type="ECO:0000259" key="7">
    <source>
        <dbReference type="SMART" id="SM00849"/>
    </source>
</evidence>
<dbReference type="GO" id="GO:0030420">
    <property type="term" value="P:establishment of competence for transformation"/>
    <property type="evidence" value="ECO:0007669"/>
    <property type="project" value="InterPro"/>
</dbReference>
<dbReference type="RefSeq" id="WP_367887711.1">
    <property type="nucleotide sequence ID" value="NZ_CP130612.1"/>
</dbReference>
<dbReference type="NCBIfam" id="TIGR00361">
    <property type="entry name" value="ComEC_Rec2"/>
    <property type="match status" value="1"/>
</dbReference>
<organism evidence="9 10">
    <name type="scientific">Pseudogemmatithrix spongiicola</name>
    <dbReference type="NCBI Taxonomy" id="3062599"/>
    <lineage>
        <taxon>Bacteria</taxon>
        <taxon>Pseudomonadati</taxon>
        <taxon>Gemmatimonadota</taxon>
        <taxon>Gemmatimonadia</taxon>
        <taxon>Gemmatimonadales</taxon>
        <taxon>Gemmatimonadaceae</taxon>
        <taxon>Pseudogemmatithrix</taxon>
    </lineage>
</organism>
<dbReference type="Proteomes" id="UP001229955">
    <property type="component" value="Chromosome"/>
</dbReference>
<dbReference type="InterPro" id="IPR035681">
    <property type="entry name" value="ComA-like_MBL"/>
</dbReference>
<dbReference type="Gene3D" id="3.60.15.10">
    <property type="entry name" value="Ribonuclease Z/Hydroxyacylglutathione hydrolase-like"/>
    <property type="match status" value="1"/>
</dbReference>
<feature type="transmembrane region" description="Helical" evidence="6">
    <location>
        <begin position="429"/>
        <end position="448"/>
    </location>
</feature>
<feature type="transmembrane region" description="Helical" evidence="6">
    <location>
        <begin position="363"/>
        <end position="387"/>
    </location>
</feature>
<dbReference type="SMART" id="SM00849">
    <property type="entry name" value="Lactamase_B"/>
    <property type="match status" value="1"/>
</dbReference>
<dbReference type="EMBL" id="CP130612">
    <property type="protein sequence ID" value="WKW12033.1"/>
    <property type="molecule type" value="Genomic_DNA"/>
</dbReference>
<keyword evidence="10" id="KW-1185">Reference proteome</keyword>
<accession>A0AA49K026</accession>
<gene>
    <name evidence="8" type="ORF">Strain138_001305</name>
    <name evidence="9" type="ORF">Strain318_001305</name>
</gene>
<keyword evidence="2" id="KW-1003">Cell membrane</keyword>
<sequence>MPLVLQAALAWAAGTALGLSRVQAGVVFGAALLLGVWLVWRVIALPGDRMERLEGTAGLALLFAVALGVGADLARRDAHCEATARTARSWRVQLRREAVPGGFATGLIADAGCHVRVAIAVRVGNAVAGSVVRVTRAEASVGERGLLLRDAVLEPASPPSALHRWRNRVSAAIDRRFGADAGLAKALLIADTDGLTPDLRDRYADAGLVHILSISGLHVGIIGAALLLFVEAARLPATAGRIGAVLVVGIYVLAIGAPAAAVRSAALFTAVTATRLLQRPTSPWATYAIAALVPLAQPRTALDLGWQLSVSGYAGLIAAGRLARRSRWTGWRGALLRELMAGALTTAATAPLVAWHFGRLSLVAIVSNLGAGPVVAVLQPTLFLAMLAPGDALGRFVADAARPMLRALDAVAALAAAVPGGAVDVAPTLAMVTVASCTAALVIVAAVARHWGPWAIAAGAGIAVMAWAPDVPTRSTGRLEVHVLDVGQGDAIALRTPAGRWVLVDAGRSWSSGDAGRTTIIPYLRRRGGVLALFVLTHPHADHVGGAASVIEALRPALVRDAAFVAASPAYAAMLASARRRGGQWSRVVPGERVSLDGVALTFLAPDSAWTAGLDDPNEASTILRVEYGARSLLLTGDAEAGLEQWLLGHAIEQLDVDLLKVAHHGSSTSSTPAFLDAVSPRLGLVSVGRDNSYGHPSPDVMRRLLDAGATVLRTDQLGTLVLRTDGQVWEAEVAGQRWPLRDEPAPLP</sequence>
<dbReference type="GO" id="GO:0005886">
    <property type="term" value="C:plasma membrane"/>
    <property type="evidence" value="ECO:0007669"/>
    <property type="project" value="UniProtKB-SubCell"/>
</dbReference>